<evidence type="ECO:0000259" key="4">
    <source>
        <dbReference type="Pfam" id="PF02902"/>
    </source>
</evidence>
<dbReference type="EMBL" id="JAWWNJ010000120">
    <property type="protein sequence ID" value="KAK6988773.1"/>
    <property type="molecule type" value="Genomic_DNA"/>
</dbReference>
<dbReference type="GO" id="GO:0008234">
    <property type="term" value="F:cysteine-type peptidase activity"/>
    <property type="evidence" value="ECO:0007669"/>
    <property type="project" value="InterPro"/>
</dbReference>
<keyword evidence="3" id="KW-0378">Hydrolase</keyword>
<comment type="similarity">
    <text evidence="1">Belongs to the peptidase C48 family.</text>
</comment>
<name>A0AAV9ZRJ3_9AGAR</name>
<dbReference type="GO" id="GO:0019783">
    <property type="term" value="F:ubiquitin-like protein peptidase activity"/>
    <property type="evidence" value="ECO:0007669"/>
    <property type="project" value="UniProtKB-ARBA"/>
</dbReference>
<dbReference type="Gene3D" id="3.40.395.10">
    <property type="entry name" value="Adenoviral Proteinase, Chain A"/>
    <property type="match status" value="1"/>
</dbReference>
<protein>
    <recommendedName>
        <fullName evidence="4">Ubiquitin-like protease family profile domain-containing protein</fullName>
    </recommendedName>
</protein>
<proteinExistence type="inferred from homology"/>
<evidence type="ECO:0000313" key="6">
    <source>
        <dbReference type="Proteomes" id="UP001362999"/>
    </source>
</evidence>
<evidence type="ECO:0000256" key="1">
    <source>
        <dbReference type="ARBA" id="ARBA00005234"/>
    </source>
</evidence>
<reference evidence="5 6" key="1">
    <citation type="journal article" date="2024" name="J Genomics">
        <title>Draft genome sequencing and assembly of Favolaschia claudopus CIRM-BRFM 2984 isolated from oak limbs.</title>
        <authorList>
            <person name="Navarro D."/>
            <person name="Drula E."/>
            <person name="Chaduli D."/>
            <person name="Cazenave R."/>
            <person name="Ahrendt S."/>
            <person name="Wang J."/>
            <person name="Lipzen A."/>
            <person name="Daum C."/>
            <person name="Barry K."/>
            <person name="Grigoriev I.V."/>
            <person name="Favel A."/>
            <person name="Rosso M.N."/>
            <person name="Martin F."/>
        </authorList>
    </citation>
    <scope>NUCLEOTIDE SEQUENCE [LARGE SCALE GENOMIC DNA]</scope>
    <source>
        <strain evidence="5 6">CIRM-BRFM 2984</strain>
    </source>
</reference>
<organism evidence="5 6">
    <name type="scientific">Favolaschia claudopus</name>
    <dbReference type="NCBI Taxonomy" id="2862362"/>
    <lineage>
        <taxon>Eukaryota</taxon>
        <taxon>Fungi</taxon>
        <taxon>Dikarya</taxon>
        <taxon>Basidiomycota</taxon>
        <taxon>Agaricomycotina</taxon>
        <taxon>Agaricomycetes</taxon>
        <taxon>Agaricomycetidae</taxon>
        <taxon>Agaricales</taxon>
        <taxon>Marasmiineae</taxon>
        <taxon>Mycenaceae</taxon>
        <taxon>Favolaschia</taxon>
    </lineage>
</organism>
<sequence>MLHAKQAVHLRCEEGRKAQHVRDVTCAFIDPIRGQPISGDSNYCTLSTLRGKDYCTLSILPTQVFPLFGKHPAHWVLGLIEPGPRLYHLFDSLPELNNVSWAEPALLELGDTVYATLGHMKIDWSLWKMVLHSPPELERQMNDWACGFFVIHAMKCLADGTEIEKVTNKETENVRDNTLALVTKNPGGQ</sequence>
<dbReference type="Pfam" id="PF02902">
    <property type="entry name" value="Peptidase_C48"/>
    <property type="match status" value="1"/>
</dbReference>
<accession>A0AAV9ZRJ3</accession>
<comment type="caution">
    <text evidence="5">The sequence shown here is derived from an EMBL/GenBank/DDBJ whole genome shotgun (WGS) entry which is preliminary data.</text>
</comment>
<gene>
    <name evidence="5" type="ORF">R3P38DRAFT_2804240</name>
</gene>
<keyword evidence="6" id="KW-1185">Reference proteome</keyword>
<dbReference type="InterPro" id="IPR038765">
    <property type="entry name" value="Papain-like_cys_pep_sf"/>
</dbReference>
<dbReference type="InterPro" id="IPR003653">
    <property type="entry name" value="Peptidase_C48_C"/>
</dbReference>
<evidence type="ECO:0000256" key="2">
    <source>
        <dbReference type="ARBA" id="ARBA00022670"/>
    </source>
</evidence>
<evidence type="ECO:0000256" key="3">
    <source>
        <dbReference type="ARBA" id="ARBA00022801"/>
    </source>
</evidence>
<dbReference type="AlphaFoldDB" id="A0AAV9ZRJ3"/>
<dbReference type="Proteomes" id="UP001362999">
    <property type="component" value="Unassembled WGS sequence"/>
</dbReference>
<dbReference type="GO" id="GO:0006508">
    <property type="term" value="P:proteolysis"/>
    <property type="evidence" value="ECO:0007669"/>
    <property type="project" value="UniProtKB-KW"/>
</dbReference>
<evidence type="ECO:0000313" key="5">
    <source>
        <dbReference type="EMBL" id="KAK6988773.1"/>
    </source>
</evidence>
<keyword evidence="2" id="KW-0645">Protease</keyword>
<dbReference type="SUPFAM" id="SSF54001">
    <property type="entry name" value="Cysteine proteinases"/>
    <property type="match status" value="1"/>
</dbReference>
<feature type="domain" description="Ubiquitin-like protease family profile" evidence="4">
    <location>
        <begin position="64"/>
        <end position="177"/>
    </location>
</feature>